<feature type="repeat" description="PPR" evidence="3">
    <location>
        <begin position="235"/>
        <end position="269"/>
    </location>
</feature>
<reference evidence="4 5" key="1">
    <citation type="journal article" date="2015" name="Proc. Natl. Acad. Sci. U.S.A.">
        <title>The resurrection genome of Boea hygrometrica: A blueprint for survival of dehydration.</title>
        <authorList>
            <person name="Xiao L."/>
            <person name="Yang G."/>
            <person name="Zhang L."/>
            <person name="Yang X."/>
            <person name="Zhao S."/>
            <person name="Ji Z."/>
            <person name="Zhou Q."/>
            <person name="Hu M."/>
            <person name="Wang Y."/>
            <person name="Chen M."/>
            <person name="Xu Y."/>
            <person name="Jin H."/>
            <person name="Xiao X."/>
            <person name="Hu G."/>
            <person name="Bao F."/>
            <person name="Hu Y."/>
            <person name="Wan P."/>
            <person name="Li L."/>
            <person name="Deng X."/>
            <person name="Kuang T."/>
            <person name="Xiang C."/>
            <person name="Zhu J.K."/>
            <person name="Oliver M.J."/>
            <person name="He Y."/>
        </authorList>
    </citation>
    <scope>NUCLEOTIDE SEQUENCE [LARGE SCALE GENOMIC DNA]</scope>
    <source>
        <strain evidence="5">cv. XS01</strain>
    </source>
</reference>
<dbReference type="InterPro" id="IPR011990">
    <property type="entry name" value="TPR-like_helical_dom_sf"/>
</dbReference>
<dbReference type="Pfam" id="PF13812">
    <property type="entry name" value="PPR_3"/>
    <property type="match status" value="1"/>
</dbReference>
<dbReference type="Proteomes" id="UP000250235">
    <property type="component" value="Unassembled WGS sequence"/>
</dbReference>
<evidence type="ECO:0000256" key="3">
    <source>
        <dbReference type="PROSITE-ProRule" id="PRU00708"/>
    </source>
</evidence>
<dbReference type="AlphaFoldDB" id="A0A2Z7C218"/>
<comment type="similarity">
    <text evidence="1">Belongs to the PPR family. P subfamily.</text>
</comment>
<evidence type="ECO:0000313" key="5">
    <source>
        <dbReference type="Proteomes" id="UP000250235"/>
    </source>
</evidence>
<dbReference type="PROSITE" id="PS51375">
    <property type="entry name" value="PPR"/>
    <property type="match status" value="7"/>
</dbReference>
<dbReference type="PANTHER" id="PTHR47941">
    <property type="entry name" value="PENTATRICOPEPTIDE REPEAT-CONTAINING PROTEIN 3, MITOCHONDRIAL"/>
    <property type="match status" value="1"/>
</dbReference>
<accession>A0A2Z7C218</accession>
<dbReference type="EMBL" id="KQ999852">
    <property type="protein sequence ID" value="KZV40946.1"/>
    <property type="molecule type" value="Genomic_DNA"/>
</dbReference>
<dbReference type="InterPro" id="IPR002885">
    <property type="entry name" value="PPR_rpt"/>
</dbReference>
<feature type="repeat" description="PPR" evidence="3">
    <location>
        <begin position="200"/>
        <end position="234"/>
    </location>
</feature>
<feature type="repeat" description="PPR" evidence="3">
    <location>
        <begin position="444"/>
        <end position="478"/>
    </location>
</feature>
<dbReference type="Pfam" id="PF12854">
    <property type="entry name" value="PPR_1"/>
    <property type="match status" value="2"/>
</dbReference>
<feature type="repeat" description="PPR" evidence="3">
    <location>
        <begin position="270"/>
        <end position="304"/>
    </location>
</feature>
<name>A0A2Z7C218_9LAMI</name>
<proteinExistence type="inferred from homology"/>
<dbReference type="Pfam" id="PF01535">
    <property type="entry name" value="PPR"/>
    <property type="match status" value="2"/>
</dbReference>
<dbReference type="NCBIfam" id="TIGR00756">
    <property type="entry name" value="PPR"/>
    <property type="match status" value="7"/>
</dbReference>
<evidence type="ECO:0000256" key="1">
    <source>
        <dbReference type="ARBA" id="ARBA00007626"/>
    </source>
</evidence>
<keyword evidence="5" id="KW-1185">Reference proteome</keyword>
<protein>
    <submittedName>
        <fullName evidence="4">Pentatricopeptide repeat-containing protein</fullName>
    </submittedName>
</protein>
<feature type="repeat" description="PPR" evidence="3">
    <location>
        <begin position="409"/>
        <end position="443"/>
    </location>
</feature>
<organism evidence="4 5">
    <name type="scientific">Dorcoceras hygrometricum</name>
    <dbReference type="NCBI Taxonomy" id="472368"/>
    <lineage>
        <taxon>Eukaryota</taxon>
        <taxon>Viridiplantae</taxon>
        <taxon>Streptophyta</taxon>
        <taxon>Embryophyta</taxon>
        <taxon>Tracheophyta</taxon>
        <taxon>Spermatophyta</taxon>
        <taxon>Magnoliopsida</taxon>
        <taxon>eudicotyledons</taxon>
        <taxon>Gunneridae</taxon>
        <taxon>Pentapetalae</taxon>
        <taxon>asterids</taxon>
        <taxon>lamiids</taxon>
        <taxon>Lamiales</taxon>
        <taxon>Gesneriaceae</taxon>
        <taxon>Didymocarpoideae</taxon>
        <taxon>Trichosporeae</taxon>
        <taxon>Loxocarpinae</taxon>
        <taxon>Dorcoceras</taxon>
    </lineage>
</organism>
<gene>
    <name evidence="4" type="ORF">F511_05191</name>
</gene>
<dbReference type="Pfam" id="PF13041">
    <property type="entry name" value="PPR_2"/>
    <property type="match status" value="2"/>
</dbReference>
<evidence type="ECO:0000256" key="2">
    <source>
        <dbReference type="ARBA" id="ARBA00022737"/>
    </source>
</evidence>
<sequence length="516" mass="58464">MLCRQKIRLRRRIIPSNISVSLSTAATDCHQELSAIKSRSQLPKSYTVTPPIKPWPQKLFPKRLCSIISRQQNTDLALQIFHYAGNCHPNFLHNYDTYHSIIHKLSRARAFEPIPFLLDELRNSQIKSGENLFISLIRNYGIASKPKEAIKIFLQINDFRVQRSVRSFNTLLNALVQNRMYDSVYIMFKNCRKKFDILPNVFTCNILLKALCKKGDVESAVKVLDEMPGLGMVPNVVSYTTIMGGYVDRGDMVAAKKMFDEILDRGWLPDATTYTVLMDGFCKLGRFVEATKVMDEMEENGVEPNDVTYGVMIEALCKEKKSGVAVNIVSEMLDKRYIPSSALCCRLIDVLCEEGKVEEACELWRTLLTKNCTPDNTISSTLIYWLCKEGKVWEARRLFGEFERGSIPSVLTYNTLIAGMCEKGELCEAGRLWDDMVEKGCSPNSFTYYMLIKGFCKVGVANEGIRVLEEMLTNGFLPNETTYTILVEELCGSRCQVSMTKVLDIASTCEFEASSS</sequence>
<evidence type="ECO:0000313" key="4">
    <source>
        <dbReference type="EMBL" id="KZV40946.1"/>
    </source>
</evidence>
<feature type="repeat" description="PPR" evidence="3">
    <location>
        <begin position="305"/>
        <end position="339"/>
    </location>
</feature>
<feature type="repeat" description="PPR" evidence="3">
    <location>
        <begin position="340"/>
        <end position="374"/>
    </location>
</feature>
<dbReference type="OrthoDB" id="185373at2759"/>
<keyword evidence="2" id="KW-0677">Repeat</keyword>
<dbReference type="Gene3D" id="1.25.40.10">
    <property type="entry name" value="Tetratricopeptide repeat domain"/>
    <property type="match status" value="4"/>
</dbReference>